<evidence type="ECO:0000313" key="3">
    <source>
        <dbReference type="Proteomes" id="UP001153069"/>
    </source>
</evidence>
<keyword evidence="1" id="KW-1133">Transmembrane helix</keyword>
<proteinExistence type="predicted"/>
<keyword evidence="1" id="KW-0812">Transmembrane</keyword>
<accession>A0A9N8DV52</accession>
<name>A0A9N8DV52_9STRA</name>
<dbReference type="Proteomes" id="UP001153069">
    <property type="component" value="Unassembled WGS sequence"/>
</dbReference>
<reference evidence="2" key="1">
    <citation type="submission" date="2020-06" db="EMBL/GenBank/DDBJ databases">
        <authorList>
            <consortium name="Plant Systems Biology data submission"/>
        </authorList>
    </citation>
    <scope>NUCLEOTIDE SEQUENCE</scope>
    <source>
        <strain evidence="2">D6</strain>
    </source>
</reference>
<sequence>MEAFQTTIFAEAGISETEILETSKLGLPEEEGSSLLSLRERFRTVGAAANPTALRQAMQSHPEPMLAMQGILQKCTAATPAVVSRQASTSTNTTDKQDDVIAYGGLHFEGGLALDASYTQMASTNADEIQWGRICLGGLHLGAAFAITFGSVPTNDPAAVPCVYWWAEIDLPLLVLPFSYSIGIGANGLTMAELGLLGFGLSVGLGGSMCGVFAV</sequence>
<evidence type="ECO:0000313" key="2">
    <source>
        <dbReference type="EMBL" id="CAB9506509.1"/>
    </source>
</evidence>
<feature type="transmembrane region" description="Helical" evidence="1">
    <location>
        <begin position="194"/>
        <end position="214"/>
    </location>
</feature>
<feature type="transmembrane region" description="Helical" evidence="1">
    <location>
        <begin position="131"/>
        <end position="151"/>
    </location>
</feature>
<dbReference type="EMBL" id="CAICTM010000268">
    <property type="protein sequence ID" value="CAB9506509.1"/>
    <property type="molecule type" value="Genomic_DNA"/>
</dbReference>
<keyword evidence="3" id="KW-1185">Reference proteome</keyword>
<feature type="transmembrane region" description="Helical" evidence="1">
    <location>
        <begin position="163"/>
        <end position="182"/>
    </location>
</feature>
<evidence type="ECO:0000256" key="1">
    <source>
        <dbReference type="SAM" id="Phobius"/>
    </source>
</evidence>
<keyword evidence="1" id="KW-0472">Membrane</keyword>
<dbReference type="AlphaFoldDB" id="A0A9N8DV52"/>
<organism evidence="2 3">
    <name type="scientific">Seminavis robusta</name>
    <dbReference type="NCBI Taxonomy" id="568900"/>
    <lineage>
        <taxon>Eukaryota</taxon>
        <taxon>Sar</taxon>
        <taxon>Stramenopiles</taxon>
        <taxon>Ochrophyta</taxon>
        <taxon>Bacillariophyta</taxon>
        <taxon>Bacillariophyceae</taxon>
        <taxon>Bacillariophycidae</taxon>
        <taxon>Naviculales</taxon>
        <taxon>Naviculaceae</taxon>
        <taxon>Seminavis</taxon>
    </lineage>
</organism>
<gene>
    <name evidence="2" type="ORF">SEMRO_269_G103990.1</name>
</gene>
<comment type="caution">
    <text evidence="2">The sequence shown here is derived from an EMBL/GenBank/DDBJ whole genome shotgun (WGS) entry which is preliminary data.</text>
</comment>
<protein>
    <submittedName>
        <fullName evidence="2">Uncharacterized protein</fullName>
    </submittedName>
</protein>